<evidence type="ECO:0000259" key="1">
    <source>
        <dbReference type="Pfam" id="PF21866"/>
    </source>
</evidence>
<keyword evidence="3" id="KW-1185">Reference proteome</keyword>
<dbReference type="EMBL" id="QKUF01000026">
    <property type="protein sequence ID" value="PZW23381.1"/>
    <property type="molecule type" value="Genomic_DNA"/>
</dbReference>
<dbReference type="AlphaFoldDB" id="A0A326U178"/>
<name>A0A326U178_THEHA</name>
<sequence>MVHALYHARSSARQFGGSESDYLPLHQFLDQTKAYVPGSLHRLVLHNTFGIQLCEEVYGVEWQRPSDGKLIATRLLVQQHINEDFGFVPTLSECFQDHPFYHEQQVHPYTPAEVQVALAHTLKGVPEDYRELVNWFYKPVELLENPQFFCLLGNSFGTFLAEARFGIALQRASDGKELPTQTVAEWLVRLSLGFLPTLTYFFRGMPLLSWMSRCISLDIEE</sequence>
<dbReference type="InterPro" id="IPR054061">
    <property type="entry name" value="DUF6915"/>
</dbReference>
<feature type="domain" description="DUF6915" evidence="1">
    <location>
        <begin position="120"/>
        <end position="211"/>
    </location>
</feature>
<organism evidence="2 3">
    <name type="scientific">Thermosporothrix hazakensis</name>
    <dbReference type="NCBI Taxonomy" id="644383"/>
    <lineage>
        <taxon>Bacteria</taxon>
        <taxon>Bacillati</taxon>
        <taxon>Chloroflexota</taxon>
        <taxon>Ktedonobacteria</taxon>
        <taxon>Ktedonobacterales</taxon>
        <taxon>Thermosporotrichaceae</taxon>
        <taxon>Thermosporothrix</taxon>
    </lineage>
</organism>
<proteinExistence type="predicted"/>
<reference evidence="2 3" key="1">
    <citation type="submission" date="2018-06" db="EMBL/GenBank/DDBJ databases">
        <title>Genomic Encyclopedia of Archaeal and Bacterial Type Strains, Phase II (KMG-II): from individual species to whole genera.</title>
        <authorList>
            <person name="Goeker M."/>
        </authorList>
    </citation>
    <scope>NUCLEOTIDE SEQUENCE [LARGE SCALE GENOMIC DNA]</scope>
    <source>
        <strain evidence="2 3">ATCC BAA-1881</strain>
    </source>
</reference>
<comment type="caution">
    <text evidence="2">The sequence shown here is derived from an EMBL/GenBank/DDBJ whole genome shotgun (WGS) entry which is preliminary data.</text>
</comment>
<dbReference type="Proteomes" id="UP000248806">
    <property type="component" value="Unassembled WGS sequence"/>
</dbReference>
<accession>A0A326U178</accession>
<gene>
    <name evidence="2" type="ORF">EI42_05003</name>
</gene>
<dbReference type="RefSeq" id="WP_111325291.1">
    <property type="nucleotide sequence ID" value="NZ_BIFX01000001.1"/>
</dbReference>
<protein>
    <recommendedName>
        <fullName evidence="1">DUF6915 domain-containing protein</fullName>
    </recommendedName>
</protein>
<evidence type="ECO:0000313" key="2">
    <source>
        <dbReference type="EMBL" id="PZW23381.1"/>
    </source>
</evidence>
<feature type="domain" description="DUF6915" evidence="1">
    <location>
        <begin position="3"/>
        <end position="96"/>
    </location>
</feature>
<evidence type="ECO:0000313" key="3">
    <source>
        <dbReference type="Proteomes" id="UP000248806"/>
    </source>
</evidence>
<dbReference type="Pfam" id="PF21866">
    <property type="entry name" value="DUF6915"/>
    <property type="match status" value="2"/>
</dbReference>
<dbReference type="OrthoDB" id="68427at2"/>